<evidence type="ECO:0000259" key="8">
    <source>
        <dbReference type="PROSITE" id="PS50957"/>
    </source>
</evidence>
<dbReference type="AlphaFoldDB" id="A0A1X6P149"/>
<dbReference type="OrthoDB" id="422700at2759"/>
<organism evidence="9 10">
    <name type="scientific">Porphyra umbilicalis</name>
    <name type="common">Purple laver</name>
    <name type="synonym">Red alga</name>
    <dbReference type="NCBI Taxonomy" id="2786"/>
    <lineage>
        <taxon>Eukaryota</taxon>
        <taxon>Rhodophyta</taxon>
        <taxon>Bangiophyceae</taxon>
        <taxon>Bangiales</taxon>
        <taxon>Bangiaceae</taxon>
        <taxon>Porphyra</taxon>
    </lineage>
</organism>
<dbReference type="GO" id="GO:0004843">
    <property type="term" value="F:cysteine-type deubiquitinase activity"/>
    <property type="evidence" value="ECO:0007669"/>
    <property type="project" value="UniProtKB-EC"/>
</dbReference>
<protein>
    <recommendedName>
        <fullName evidence="2">ubiquitinyl hydrolase 1</fullName>
        <ecNumber evidence="2">3.4.19.12</ecNumber>
    </recommendedName>
</protein>
<keyword evidence="4" id="KW-0833">Ubl conjugation pathway</keyword>
<evidence type="ECO:0000256" key="4">
    <source>
        <dbReference type="ARBA" id="ARBA00022786"/>
    </source>
</evidence>
<sequence>MAPPPLDVYHERQQLSRCAVHAVNHLLGGPVYSASDFDALCEQMTASRWVNPHRSLIPYVGNYDLNVITAALAQASPPHTLRWHDARHPLSSLPLDLPPPPARAAHSSGSSCTPATRARAACGGSSGRPHTGWPSGSCGSGARGGG</sequence>
<keyword evidence="10" id="KW-1185">Reference proteome</keyword>
<evidence type="ECO:0000256" key="6">
    <source>
        <dbReference type="PROSITE-ProRule" id="PRU00331"/>
    </source>
</evidence>
<keyword evidence="3" id="KW-0645">Protease</keyword>
<keyword evidence="5" id="KW-0378">Hydrolase</keyword>
<dbReference type="EMBL" id="KV918951">
    <property type="protein sequence ID" value="OSX74353.1"/>
    <property type="molecule type" value="Genomic_DNA"/>
</dbReference>
<proteinExistence type="predicted"/>
<reference evidence="9 10" key="1">
    <citation type="submission" date="2017-03" db="EMBL/GenBank/DDBJ databases">
        <title>WGS assembly of Porphyra umbilicalis.</title>
        <authorList>
            <person name="Brawley S.H."/>
            <person name="Blouin N.A."/>
            <person name="Ficko-Blean E."/>
            <person name="Wheeler G.L."/>
            <person name="Lohr M."/>
            <person name="Goodson H.V."/>
            <person name="Jenkins J.W."/>
            <person name="Blaby-Haas C.E."/>
            <person name="Helliwell K.E."/>
            <person name="Chan C."/>
            <person name="Marriage T."/>
            <person name="Bhattacharya D."/>
            <person name="Klein A.S."/>
            <person name="Badis Y."/>
            <person name="Brodie J."/>
            <person name="Cao Y."/>
            <person name="Collen J."/>
            <person name="Dittami S.M."/>
            <person name="Gachon C.M."/>
            <person name="Green B.R."/>
            <person name="Karpowicz S."/>
            <person name="Kim J.W."/>
            <person name="Kudahl U."/>
            <person name="Lin S."/>
            <person name="Michel G."/>
            <person name="Mittag M."/>
            <person name="Olson B.J."/>
            <person name="Pangilinan J."/>
            <person name="Peng Y."/>
            <person name="Qiu H."/>
            <person name="Shu S."/>
            <person name="Singer J.T."/>
            <person name="Smith A.G."/>
            <person name="Sprecher B.N."/>
            <person name="Wagner V."/>
            <person name="Wang W."/>
            <person name="Wang Z.-Y."/>
            <person name="Yan J."/>
            <person name="Yarish C."/>
            <person name="Zoeuner-Riek S."/>
            <person name="Zhuang Y."/>
            <person name="Zou Y."/>
            <person name="Lindquist E.A."/>
            <person name="Grimwood J."/>
            <person name="Barry K."/>
            <person name="Rokhsar D.S."/>
            <person name="Schmutz J."/>
            <person name="Stiller J.W."/>
            <person name="Grossman A.R."/>
            <person name="Prochnik S.E."/>
        </authorList>
    </citation>
    <scope>NUCLEOTIDE SEQUENCE [LARGE SCALE GENOMIC DNA]</scope>
    <source>
        <strain evidence="9">4086291</strain>
    </source>
</reference>
<accession>A0A1X6P149</accession>
<evidence type="ECO:0000256" key="3">
    <source>
        <dbReference type="ARBA" id="ARBA00022670"/>
    </source>
</evidence>
<gene>
    <name evidence="9" type="ORF">BU14_0293s0024</name>
</gene>
<dbReference type="GO" id="GO:0006508">
    <property type="term" value="P:proteolysis"/>
    <property type="evidence" value="ECO:0007669"/>
    <property type="project" value="UniProtKB-KW"/>
</dbReference>
<dbReference type="GO" id="GO:0016579">
    <property type="term" value="P:protein deubiquitination"/>
    <property type="evidence" value="ECO:0007669"/>
    <property type="project" value="InterPro"/>
</dbReference>
<evidence type="ECO:0000256" key="1">
    <source>
        <dbReference type="ARBA" id="ARBA00000707"/>
    </source>
</evidence>
<dbReference type="PROSITE" id="PS50957">
    <property type="entry name" value="JOSEPHIN"/>
    <property type="match status" value="1"/>
</dbReference>
<dbReference type="PANTHER" id="PTHR13291">
    <property type="entry name" value="JOSEPHIN 1, 2"/>
    <property type="match status" value="1"/>
</dbReference>
<dbReference type="EC" id="3.4.19.12" evidence="2"/>
<dbReference type="Pfam" id="PF02099">
    <property type="entry name" value="Josephin"/>
    <property type="match status" value="1"/>
</dbReference>
<evidence type="ECO:0000256" key="7">
    <source>
        <dbReference type="SAM" id="MobiDB-lite"/>
    </source>
</evidence>
<evidence type="ECO:0000313" key="10">
    <source>
        <dbReference type="Proteomes" id="UP000218209"/>
    </source>
</evidence>
<evidence type="ECO:0000313" key="9">
    <source>
        <dbReference type="EMBL" id="OSX74353.1"/>
    </source>
</evidence>
<dbReference type="InterPro" id="IPR006155">
    <property type="entry name" value="Josephin"/>
</dbReference>
<dbReference type="Proteomes" id="UP000218209">
    <property type="component" value="Unassembled WGS sequence"/>
</dbReference>
<evidence type="ECO:0000256" key="2">
    <source>
        <dbReference type="ARBA" id="ARBA00012759"/>
    </source>
</evidence>
<dbReference type="SMART" id="SM01246">
    <property type="entry name" value="Josephin"/>
    <property type="match status" value="1"/>
</dbReference>
<evidence type="ECO:0000256" key="5">
    <source>
        <dbReference type="ARBA" id="ARBA00022801"/>
    </source>
</evidence>
<name>A0A1X6P149_PORUM</name>
<feature type="domain" description="Josephin" evidence="8">
    <location>
        <begin position="5"/>
        <end position="146"/>
    </location>
</feature>
<dbReference type="PANTHER" id="PTHR13291:SF0">
    <property type="entry name" value="JOSEPHIN-LIKE PROTEIN"/>
    <property type="match status" value="1"/>
</dbReference>
<feature type="region of interest" description="Disordered" evidence="7">
    <location>
        <begin position="92"/>
        <end position="146"/>
    </location>
</feature>
<dbReference type="InterPro" id="IPR040053">
    <property type="entry name" value="JOSD1/2"/>
</dbReference>
<comment type="caution">
    <text evidence="6">Lacks conserved residue(s) required for the propagation of feature annotation.</text>
</comment>
<comment type="catalytic activity">
    <reaction evidence="1">
        <text>Thiol-dependent hydrolysis of ester, thioester, amide, peptide and isopeptide bonds formed by the C-terminal Gly of ubiquitin (a 76-residue protein attached to proteins as an intracellular targeting signal).</text>
        <dbReference type="EC" id="3.4.19.12"/>
    </reaction>
</comment>